<keyword evidence="3" id="KW-0472">Membrane</keyword>
<proteinExistence type="inferred from homology"/>
<accession>A0A4U9CU52</accession>
<dbReference type="PANTHER" id="PTHR30203">
    <property type="entry name" value="OUTER MEMBRANE CATION EFFLUX PROTEIN"/>
    <property type="match status" value="1"/>
</dbReference>
<name>A0A4U9CU52_RAOTE</name>
<protein>
    <submittedName>
        <fullName evidence="4">Outer membrane protein oprM</fullName>
    </submittedName>
</protein>
<dbReference type="GO" id="GO:0015562">
    <property type="term" value="F:efflux transmembrane transporter activity"/>
    <property type="evidence" value="ECO:0007669"/>
    <property type="project" value="InterPro"/>
</dbReference>
<keyword evidence="3" id="KW-0449">Lipoprotein</keyword>
<dbReference type="SUPFAM" id="SSF56954">
    <property type="entry name" value="Outer membrane efflux proteins (OEP)"/>
    <property type="match status" value="1"/>
</dbReference>
<dbReference type="AlphaFoldDB" id="A0A4U9CU52"/>
<sequence length="331" mass="35921">MTSISGEPTAAPPTPAEATLEAQKAAAAAADLTVATSVAAGYLTLLSLDEQLRVTRQTLKSREDAYNMAKRQFETGYTSRLELMQADSELRSTRAQIPPLAHQIAQQENALSVLIGSNPQAISRQDFAHLTPLALPSQLPSSLLNRRPDIVQAQRQLLAADATLASSQAQLLPSINLTATGSMQDRTLPDLLDNPLRLWSLGGSILAPLLNRQALNAQVDVSMAQRNQALYGYEKTVRGAFREVNDSLDAITRYGEQLTELQDQEAVAQETLRIAGNRYRNGYSSYLDVLDAQRTLFSTQTSVVQVKNNLLLAQVDLYRALGGGWSVSSGT</sequence>
<keyword evidence="3" id="KW-1134">Transmembrane beta strand</keyword>
<evidence type="ECO:0000313" key="5">
    <source>
        <dbReference type="Proteomes" id="UP000339249"/>
    </source>
</evidence>
<evidence type="ECO:0000313" key="4">
    <source>
        <dbReference type="EMBL" id="VTN08577.1"/>
    </source>
</evidence>
<comment type="subcellular location">
    <subcellularLocation>
        <location evidence="1 3">Cell outer membrane</location>
        <topology evidence="1 3">Lipid-anchor</topology>
    </subcellularLocation>
</comment>
<evidence type="ECO:0000256" key="1">
    <source>
        <dbReference type="ARBA" id="ARBA00004459"/>
    </source>
</evidence>
<dbReference type="EMBL" id="CABDVU010000001">
    <property type="protein sequence ID" value="VTN08577.1"/>
    <property type="molecule type" value="Genomic_DNA"/>
</dbReference>
<dbReference type="Proteomes" id="UP000339249">
    <property type="component" value="Unassembled WGS sequence"/>
</dbReference>
<keyword evidence="3" id="KW-0812">Transmembrane</keyword>
<evidence type="ECO:0000256" key="3">
    <source>
        <dbReference type="RuleBase" id="RU362097"/>
    </source>
</evidence>
<organism evidence="4 5">
    <name type="scientific">Raoultella terrigena</name>
    <name type="common">Klebsiella terrigena</name>
    <dbReference type="NCBI Taxonomy" id="577"/>
    <lineage>
        <taxon>Bacteria</taxon>
        <taxon>Pseudomonadati</taxon>
        <taxon>Pseudomonadota</taxon>
        <taxon>Gammaproteobacteria</taxon>
        <taxon>Enterobacterales</taxon>
        <taxon>Enterobacteriaceae</taxon>
        <taxon>Klebsiella/Raoultella group</taxon>
        <taxon>Raoultella</taxon>
    </lineage>
</organism>
<dbReference type="PANTHER" id="PTHR30203:SF33">
    <property type="entry name" value="BLR4455 PROTEIN"/>
    <property type="match status" value="1"/>
</dbReference>
<dbReference type="GO" id="GO:0009279">
    <property type="term" value="C:cell outer membrane"/>
    <property type="evidence" value="ECO:0007669"/>
    <property type="project" value="UniProtKB-SubCell"/>
</dbReference>
<comment type="similarity">
    <text evidence="2 3">Belongs to the outer membrane factor (OMF) (TC 1.B.17) family.</text>
</comment>
<dbReference type="InterPro" id="IPR003423">
    <property type="entry name" value="OMP_efflux"/>
</dbReference>
<gene>
    <name evidence="4" type="primary">oprM_1</name>
    <name evidence="4" type="ORF">NCTC9185_00455</name>
</gene>
<dbReference type="Gene3D" id="1.20.1600.10">
    <property type="entry name" value="Outer membrane efflux proteins (OEP)"/>
    <property type="match status" value="1"/>
</dbReference>
<reference evidence="4 5" key="1">
    <citation type="submission" date="2019-04" db="EMBL/GenBank/DDBJ databases">
        <authorList>
            <consortium name="Pathogen Informatics"/>
        </authorList>
    </citation>
    <scope>NUCLEOTIDE SEQUENCE [LARGE SCALE GENOMIC DNA]</scope>
    <source>
        <strain evidence="4 5">NCTC9185</strain>
    </source>
</reference>
<evidence type="ECO:0000256" key="2">
    <source>
        <dbReference type="ARBA" id="ARBA00007613"/>
    </source>
</evidence>
<keyword evidence="3" id="KW-0564">Palmitate</keyword>
<dbReference type="Pfam" id="PF02321">
    <property type="entry name" value="OEP"/>
    <property type="match status" value="2"/>
</dbReference>
<dbReference type="InterPro" id="IPR010131">
    <property type="entry name" value="MdtP/NodT-like"/>
</dbReference>
<dbReference type="NCBIfam" id="TIGR01845">
    <property type="entry name" value="outer_NodT"/>
    <property type="match status" value="1"/>
</dbReference>